<dbReference type="GO" id="GO:0000724">
    <property type="term" value="P:double-strand break repair via homologous recombination"/>
    <property type="evidence" value="ECO:0007669"/>
    <property type="project" value="TreeGrafter"/>
</dbReference>
<feature type="compositionally biased region" description="Polar residues" evidence="6">
    <location>
        <begin position="521"/>
        <end position="537"/>
    </location>
</feature>
<dbReference type="PROSITE" id="PS51192">
    <property type="entry name" value="HELICASE_ATP_BIND_1"/>
    <property type="match status" value="1"/>
</dbReference>
<dbReference type="SUPFAM" id="SSF52540">
    <property type="entry name" value="P-loop containing nucleoside triphosphate hydrolases"/>
    <property type="match status" value="1"/>
</dbReference>
<dbReference type="AlphaFoldDB" id="A0A8H5BKJ6"/>
<dbReference type="PANTHER" id="PTHR13710:SF154">
    <property type="entry name" value="RECQ HELICASE, PUTATIVE (AFU_ORTHOLOGUE AFUA_6G14720)-RELATED"/>
    <property type="match status" value="1"/>
</dbReference>
<comment type="similarity">
    <text evidence="1">Belongs to the helicase family. RecQ subfamily.</text>
</comment>
<evidence type="ECO:0000259" key="7">
    <source>
        <dbReference type="PROSITE" id="PS51192"/>
    </source>
</evidence>
<dbReference type="GO" id="GO:0005694">
    <property type="term" value="C:chromosome"/>
    <property type="evidence" value="ECO:0007669"/>
    <property type="project" value="TreeGrafter"/>
</dbReference>
<feature type="compositionally biased region" description="Acidic residues" evidence="6">
    <location>
        <begin position="402"/>
        <end position="427"/>
    </location>
</feature>
<dbReference type="Proteomes" id="UP000567179">
    <property type="component" value="Unassembled WGS sequence"/>
</dbReference>
<dbReference type="GO" id="GO:0005737">
    <property type="term" value="C:cytoplasm"/>
    <property type="evidence" value="ECO:0007669"/>
    <property type="project" value="TreeGrafter"/>
</dbReference>
<dbReference type="SMART" id="SM00490">
    <property type="entry name" value="HELICc"/>
    <property type="match status" value="1"/>
</dbReference>
<evidence type="ECO:0000256" key="5">
    <source>
        <dbReference type="ARBA" id="ARBA00034808"/>
    </source>
</evidence>
<dbReference type="GO" id="GO:0003676">
    <property type="term" value="F:nucleic acid binding"/>
    <property type="evidence" value="ECO:0007669"/>
    <property type="project" value="InterPro"/>
</dbReference>
<dbReference type="OrthoDB" id="2499463at2759"/>
<dbReference type="InterPro" id="IPR011545">
    <property type="entry name" value="DEAD/DEAH_box_helicase_dom"/>
</dbReference>
<feature type="domain" description="Helicase C-terminal" evidence="8">
    <location>
        <begin position="251"/>
        <end position="388"/>
    </location>
</feature>
<dbReference type="PROSITE" id="PS51194">
    <property type="entry name" value="HELICASE_CTER"/>
    <property type="match status" value="1"/>
</dbReference>
<evidence type="ECO:0000256" key="4">
    <source>
        <dbReference type="ARBA" id="ARBA00034617"/>
    </source>
</evidence>
<name>A0A8H5BKJ6_9AGAR</name>
<evidence type="ECO:0000313" key="9">
    <source>
        <dbReference type="EMBL" id="KAF5324977.1"/>
    </source>
</evidence>
<dbReference type="Pfam" id="PF00271">
    <property type="entry name" value="Helicase_C"/>
    <property type="match status" value="1"/>
</dbReference>
<organism evidence="9 10">
    <name type="scientific">Psilocybe cf. subviscida</name>
    <dbReference type="NCBI Taxonomy" id="2480587"/>
    <lineage>
        <taxon>Eukaryota</taxon>
        <taxon>Fungi</taxon>
        <taxon>Dikarya</taxon>
        <taxon>Basidiomycota</taxon>
        <taxon>Agaricomycotina</taxon>
        <taxon>Agaricomycetes</taxon>
        <taxon>Agaricomycetidae</taxon>
        <taxon>Agaricales</taxon>
        <taxon>Agaricineae</taxon>
        <taxon>Strophariaceae</taxon>
        <taxon>Psilocybe</taxon>
    </lineage>
</organism>
<dbReference type="EC" id="5.6.2.4" evidence="5"/>
<dbReference type="Gene3D" id="3.40.50.300">
    <property type="entry name" value="P-loop containing nucleotide triphosphate hydrolases"/>
    <property type="match status" value="2"/>
</dbReference>
<dbReference type="EMBL" id="JAACJJ010000015">
    <property type="protein sequence ID" value="KAF5324977.1"/>
    <property type="molecule type" value="Genomic_DNA"/>
</dbReference>
<gene>
    <name evidence="9" type="ORF">D9619_009839</name>
</gene>
<keyword evidence="3" id="KW-0067">ATP-binding</keyword>
<evidence type="ECO:0000313" key="10">
    <source>
        <dbReference type="Proteomes" id="UP000567179"/>
    </source>
</evidence>
<evidence type="ECO:0000256" key="3">
    <source>
        <dbReference type="ARBA" id="ARBA00022840"/>
    </source>
</evidence>
<feature type="compositionally biased region" description="Pro residues" evidence="6">
    <location>
        <begin position="551"/>
        <end position="562"/>
    </location>
</feature>
<reference evidence="9 10" key="1">
    <citation type="journal article" date="2020" name="ISME J.">
        <title>Uncovering the hidden diversity of litter-decomposition mechanisms in mushroom-forming fungi.</title>
        <authorList>
            <person name="Floudas D."/>
            <person name="Bentzer J."/>
            <person name="Ahren D."/>
            <person name="Johansson T."/>
            <person name="Persson P."/>
            <person name="Tunlid A."/>
        </authorList>
    </citation>
    <scope>NUCLEOTIDE SEQUENCE [LARGE SCALE GENOMIC DNA]</scope>
    <source>
        <strain evidence="9 10">CBS 101986</strain>
    </source>
</reference>
<evidence type="ECO:0000259" key="8">
    <source>
        <dbReference type="PROSITE" id="PS51194"/>
    </source>
</evidence>
<dbReference type="PANTHER" id="PTHR13710">
    <property type="entry name" value="DNA HELICASE RECQ FAMILY MEMBER"/>
    <property type="match status" value="1"/>
</dbReference>
<evidence type="ECO:0000256" key="2">
    <source>
        <dbReference type="ARBA" id="ARBA00022741"/>
    </source>
</evidence>
<feature type="domain" description="Helicase ATP-binding" evidence="7">
    <location>
        <begin position="60"/>
        <end position="230"/>
    </location>
</feature>
<feature type="region of interest" description="Disordered" evidence="6">
    <location>
        <begin position="368"/>
        <end position="448"/>
    </location>
</feature>
<sequence length="872" mass="96330">MSSDDEHAVVLARSYRNLQAAREKAAEDRGYDSASMRNRLTVAFERKFNVPPYPWQLDVTEAMLVGLDSLSIAGTGSGKTIPFFLPLMADPTKQMVIISPLKILQDDQVSRCHCVGVSAAAVNGDTWNKKMAEDLKQRHFRAILTSPEMCLKVRDFRNALANAFDNICTVAIDEAHCISQWGGDFRTAYSKLGKLCAFFPPHIPIHATTATLTPQALKEVRKQLDIDETSSFHLNLGNDCPNIAFSARVIKSADNYNSIRPFLTRTATIHSPDDLVKTIVSKVGYLYALRSPGVRRKVMEKFCRGEITILIATEAAGMGADIPDIEQVIQFGVPSSLSVWMQRAGRAGRSPSMRAHAILLCEKAMFQQQSKQQKKSNESNDVDAPSTGNDSNHESSLSNDPDTPEVAEDAADSDGEDDNELEEDDSDTPLGSTDRTVPVPAPVPLAPGKSWKKKVKEFLRQWIETQDCRRKIANVYFDNPPSMIKAPTHVCCDNCQKAQDVTEDALSADVELEPAHPVTPQPTIHSAHTTPSNTPNGNHKRPMTFAKATSLPPPSSPTPMQNPLPDVDIDFHGPNGNADAEELNLPAEDKIPAPLGAPRRGARLKVARTALETWRIRKKPRFLTSGAFMPDSVLWALSASTNITSTHMMEATVHWAYVLSHGDNVLKTLKHADDTHLQEVQAAKDAKAAKQLALKVARDKEKQQQKVAEQERKAEEKQKRDEQKARERAIEKEEENRRKAERAVERAKVQAAEKEAKAAARKAKKRKTADVGVLSFTVQPTTPVPMGGLSSDWEPSSTSILQFQSTPAMPLAPAAQNHDRLVIWLPPRRLFAQPDGVENQPPAHADAPCPRPKPRLRLPLCLPPTSHLYQWS</sequence>
<evidence type="ECO:0000256" key="1">
    <source>
        <dbReference type="ARBA" id="ARBA00005446"/>
    </source>
</evidence>
<dbReference type="CDD" id="cd22249">
    <property type="entry name" value="UDM1_RNF168_RNF169-like"/>
    <property type="match status" value="1"/>
</dbReference>
<dbReference type="GO" id="GO:0005524">
    <property type="term" value="F:ATP binding"/>
    <property type="evidence" value="ECO:0007669"/>
    <property type="project" value="UniProtKB-KW"/>
</dbReference>
<comment type="caution">
    <text evidence="9">The sequence shown here is derived from an EMBL/GenBank/DDBJ whole genome shotgun (WGS) entry which is preliminary data.</text>
</comment>
<proteinExistence type="inferred from homology"/>
<dbReference type="InterPro" id="IPR014001">
    <property type="entry name" value="Helicase_ATP-bd"/>
</dbReference>
<dbReference type="Pfam" id="PF00270">
    <property type="entry name" value="DEAD"/>
    <property type="match status" value="1"/>
</dbReference>
<feature type="region of interest" description="Disordered" evidence="6">
    <location>
        <begin position="696"/>
        <end position="746"/>
    </location>
</feature>
<keyword evidence="10" id="KW-1185">Reference proteome</keyword>
<dbReference type="InterPro" id="IPR001650">
    <property type="entry name" value="Helicase_C-like"/>
</dbReference>
<evidence type="ECO:0000256" key="6">
    <source>
        <dbReference type="SAM" id="MobiDB-lite"/>
    </source>
</evidence>
<accession>A0A8H5BKJ6</accession>
<feature type="compositionally biased region" description="Polar residues" evidence="6">
    <location>
        <begin position="386"/>
        <end position="401"/>
    </location>
</feature>
<keyword evidence="2" id="KW-0547">Nucleotide-binding</keyword>
<dbReference type="InterPro" id="IPR027417">
    <property type="entry name" value="P-loop_NTPase"/>
</dbReference>
<protein>
    <recommendedName>
        <fullName evidence="5">DNA 3'-5' helicase</fullName>
        <ecNumber evidence="5">5.6.2.4</ecNumber>
    </recommendedName>
</protein>
<dbReference type="SMART" id="SM00487">
    <property type="entry name" value="DEXDc"/>
    <property type="match status" value="1"/>
</dbReference>
<comment type="catalytic activity">
    <reaction evidence="4">
        <text>Couples ATP hydrolysis with the unwinding of duplex DNA by translocating in the 3'-5' direction.</text>
        <dbReference type="EC" id="5.6.2.4"/>
    </reaction>
</comment>
<feature type="region of interest" description="Disordered" evidence="6">
    <location>
        <begin position="835"/>
        <end position="854"/>
    </location>
</feature>
<dbReference type="GO" id="GO:0009378">
    <property type="term" value="F:four-way junction helicase activity"/>
    <property type="evidence" value="ECO:0007669"/>
    <property type="project" value="TreeGrafter"/>
</dbReference>
<dbReference type="GO" id="GO:0043138">
    <property type="term" value="F:3'-5' DNA helicase activity"/>
    <property type="evidence" value="ECO:0007669"/>
    <property type="project" value="UniProtKB-EC"/>
</dbReference>
<feature type="region of interest" description="Disordered" evidence="6">
    <location>
        <begin position="515"/>
        <end position="579"/>
    </location>
</feature>